<keyword evidence="3" id="KW-0143">Chaperone</keyword>
<evidence type="ECO:0000256" key="1">
    <source>
        <dbReference type="ARBA" id="ARBA00008571"/>
    </source>
</evidence>
<dbReference type="PANTHER" id="PTHR12469:SF2">
    <property type="entry name" value="SUCCINATE DEHYDROGENASE ASSEMBLY FACTOR 2, MITOCHONDRIAL"/>
    <property type="match status" value="1"/>
</dbReference>
<dbReference type="GO" id="GO:0006099">
    <property type="term" value="P:tricarboxylic acid cycle"/>
    <property type="evidence" value="ECO:0007669"/>
    <property type="project" value="TreeGrafter"/>
</dbReference>
<dbReference type="eggNOG" id="COG2938">
    <property type="taxonomic scope" value="Bacteria"/>
</dbReference>
<sequence length="125" mass="14008">MRAIGHLRHGTKHNHTLQGWNAMEARTPDLSRLDTRRRKIYYRATHRGTHETDVLIGGFVAPRLEGMTEAQLDALEAVMDLPDADLADWLSGRRPVPESLNTPMMREIMADATDPARLAAIRGGK</sequence>
<gene>
    <name evidence="4" type="ordered locus">GLX_05520</name>
</gene>
<dbReference type="KEGG" id="gxy:GLX_05520"/>
<protein>
    <recommendedName>
        <fullName evidence="2">FAD assembly factor SdhE</fullName>
    </recommendedName>
</protein>
<dbReference type="PATRIC" id="fig|634177.7.peg.657"/>
<dbReference type="Pfam" id="PF03937">
    <property type="entry name" value="Sdh5"/>
    <property type="match status" value="1"/>
</dbReference>
<organism evidence="4 5">
    <name type="scientific">Komagataeibacter medellinensis (strain NBRC 3288 / BCRC 11682 / LMG 1693 / Kondo 51)</name>
    <name type="common">Gluconacetobacter medellinensis</name>
    <dbReference type="NCBI Taxonomy" id="634177"/>
    <lineage>
        <taxon>Bacteria</taxon>
        <taxon>Pseudomonadati</taxon>
        <taxon>Pseudomonadota</taxon>
        <taxon>Alphaproteobacteria</taxon>
        <taxon>Acetobacterales</taxon>
        <taxon>Acetobacteraceae</taxon>
        <taxon>Komagataeibacter</taxon>
    </lineage>
</organism>
<dbReference type="SUPFAM" id="SSF109910">
    <property type="entry name" value="YgfY-like"/>
    <property type="match status" value="1"/>
</dbReference>
<dbReference type="InterPro" id="IPR036714">
    <property type="entry name" value="SDH_sf"/>
</dbReference>
<evidence type="ECO:0000256" key="3">
    <source>
        <dbReference type="ARBA" id="ARBA00023186"/>
    </source>
</evidence>
<dbReference type="Gene3D" id="1.10.150.250">
    <property type="entry name" value="Flavinator of succinate dehydrogenase"/>
    <property type="match status" value="1"/>
</dbReference>
<dbReference type="InterPro" id="IPR005631">
    <property type="entry name" value="SDH"/>
</dbReference>
<dbReference type="STRING" id="634177.GLX_05520"/>
<dbReference type="AlphaFoldDB" id="G2I4B7"/>
<evidence type="ECO:0000256" key="2">
    <source>
        <dbReference type="ARBA" id="ARBA00019418"/>
    </source>
</evidence>
<reference evidence="5" key="1">
    <citation type="journal article" date="2011" name="J. Bacteriol.">
        <title>Complete genome sequence of NBRC 3288, a unique cellulose-nonproducing strain of Gluconacetobacter xylinus isolated from vinegar.</title>
        <authorList>
            <person name="Ogino H."/>
            <person name="Azuma Y."/>
            <person name="Hosoyama A."/>
            <person name="Nakazawa H."/>
            <person name="Matsutani M."/>
            <person name="Hasegawa A."/>
            <person name="Otsuyama K."/>
            <person name="Matsushita K."/>
            <person name="Fujita N."/>
            <person name="Shirai M."/>
        </authorList>
    </citation>
    <scope>NUCLEOTIDE SEQUENCE [LARGE SCALE GENOMIC DNA]</scope>
    <source>
        <strain evidence="5">NBRC 3288 / BCRC 11682 / LMG 1693</strain>
    </source>
</reference>
<evidence type="ECO:0000313" key="4">
    <source>
        <dbReference type="EMBL" id="BAK82964.1"/>
    </source>
</evidence>
<comment type="similarity">
    <text evidence="1">Belongs to the SdhE FAD assembly factor family.</text>
</comment>
<accession>G2I4B7</accession>
<dbReference type="HOGENOM" id="CLU_103054_1_1_5"/>
<dbReference type="PANTHER" id="PTHR12469">
    <property type="entry name" value="PROTEIN EMI5 HOMOLOG, MITOCHONDRIAL"/>
    <property type="match status" value="1"/>
</dbReference>
<name>G2I4B7_KOMMN</name>
<dbReference type="Proteomes" id="UP000009044">
    <property type="component" value="Chromosome"/>
</dbReference>
<evidence type="ECO:0000313" key="5">
    <source>
        <dbReference type="Proteomes" id="UP000009044"/>
    </source>
</evidence>
<proteinExistence type="inferred from homology"/>
<dbReference type="EMBL" id="AP012159">
    <property type="protein sequence ID" value="BAK82964.1"/>
    <property type="molecule type" value="Genomic_DNA"/>
</dbReference>